<dbReference type="EMBL" id="LBFI01000053">
    <property type="protein sequence ID" value="KKM44696.1"/>
    <property type="molecule type" value="Genomic_DNA"/>
</dbReference>
<accession>A0A0C5BE04</accession>
<protein>
    <submittedName>
        <fullName evidence="4">DUF3043 domain-containing protein</fullName>
    </submittedName>
    <submittedName>
        <fullName evidence="3">Membrane protein</fullName>
    </submittedName>
</protein>
<comment type="caution">
    <text evidence="3">The sequence shown here is derived from an EMBL/GenBank/DDBJ whole genome shotgun (WGS) entry which is preliminary data.</text>
</comment>
<evidence type="ECO:0000313" key="3">
    <source>
        <dbReference type="EMBL" id="KKM44696.1"/>
    </source>
</evidence>
<reference evidence="4 6" key="2">
    <citation type="submission" date="2018-02" db="EMBL/GenBank/DDBJ databases">
        <title>Bacteriophage NCPPB3778 and a type I-E CRISPR drive the evolution of the US Biological Select Agent, Rathayibacter toxicus.</title>
        <authorList>
            <person name="Davis E.W.II."/>
            <person name="Tabima J.F."/>
            <person name="Weisberg A.J."/>
            <person name="Lopes L.D."/>
            <person name="Wiseman M.S."/>
            <person name="Wiseman M.S."/>
            <person name="Pupko T."/>
            <person name="Belcher M.S."/>
            <person name="Sechler A.J."/>
            <person name="Tancos M.A."/>
            <person name="Schroeder B.K."/>
            <person name="Murray T.D."/>
            <person name="Luster D.G."/>
            <person name="Schneider W.L."/>
            <person name="Rogers E."/>
            <person name="Andreote F.D."/>
            <person name="Grunwald N.J."/>
            <person name="Putnam M.L."/>
            <person name="Chang J.H."/>
        </authorList>
    </citation>
    <scope>NUCLEOTIDE SEQUENCE [LARGE SCALE GENOMIC DNA]</scope>
    <source>
        <strain evidence="4 6">FH99</strain>
    </source>
</reference>
<evidence type="ECO:0000313" key="5">
    <source>
        <dbReference type="Proteomes" id="UP000052979"/>
    </source>
</evidence>
<dbReference type="STRING" id="145458.APU90_01400"/>
<dbReference type="PATRIC" id="fig|145458.7.peg.1168"/>
<evidence type="ECO:0000313" key="6">
    <source>
        <dbReference type="Proteomes" id="UP000237966"/>
    </source>
</evidence>
<organism evidence="3 5">
    <name type="scientific">Rathayibacter toxicus</name>
    <dbReference type="NCBI Taxonomy" id="145458"/>
    <lineage>
        <taxon>Bacteria</taxon>
        <taxon>Bacillati</taxon>
        <taxon>Actinomycetota</taxon>
        <taxon>Actinomycetes</taxon>
        <taxon>Micrococcales</taxon>
        <taxon>Microbacteriaceae</taxon>
        <taxon>Rathayibacter</taxon>
    </lineage>
</organism>
<keyword evidence="2" id="KW-1133">Transmembrane helix</keyword>
<feature type="region of interest" description="Disordered" evidence="1">
    <location>
        <begin position="1"/>
        <end position="47"/>
    </location>
</feature>
<dbReference type="InterPro" id="IPR021403">
    <property type="entry name" value="DUF3043"/>
</dbReference>
<feature type="transmembrane region" description="Helical" evidence="2">
    <location>
        <begin position="120"/>
        <end position="141"/>
    </location>
</feature>
<reference evidence="3 5" key="1">
    <citation type="submission" date="2015-04" db="EMBL/GenBank/DDBJ databases">
        <title>Draft genome sequence of Rathayibacter toxicus strain FH-142 (AKA 70134 or CS 32), a Western Australian isolate.</title>
        <authorList>
            <consortium name="Consortium for Microbial Forensics and Genomics (microFORGE)"/>
            <person name="Knight B.M."/>
            <person name="Roberts D.P."/>
            <person name="Lin D."/>
            <person name="Hari K."/>
            <person name="Fletcher J."/>
            <person name="Melcher U."/>
            <person name="Blagden T."/>
            <person name="Luster D.G."/>
            <person name="Sechler A.J."/>
            <person name="Schneider W.L."/>
            <person name="Winegar R.A."/>
        </authorList>
    </citation>
    <scope>NUCLEOTIDE SEQUENCE [LARGE SCALE GENOMIC DNA]</scope>
    <source>
        <strain evidence="3 5">FH142</strain>
    </source>
</reference>
<dbReference type="EMBL" id="PSWU01000007">
    <property type="protein sequence ID" value="PPI15136.1"/>
    <property type="molecule type" value="Genomic_DNA"/>
</dbReference>
<keyword evidence="5" id="KW-1185">Reference proteome</keyword>
<feature type="transmembrane region" description="Helical" evidence="2">
    <location>
        <begin position="92"/>
        <end position="114"/>
    </location>
</feature>
<keyword evidence="2" id="KW-0812">Transmembrane</keyword>
<proteinExistence type="predicted"/>
<dbReference type="AlphaFoldDB" id="A0A0C5BE04"/>
<dbReference type="eggNOG" id="ENOG5031D67">
    <property type="taxonomic scope" value="Bacteria"/>
</dbReference>
<dbReference type="Pfam" id="PF11241">
    <property type="entry name" value="DUF3043"/>
    <property type="match status" value="1"/>
</dbReference>
<dbReference type="Proteomes" id="UP000237966">
    <property type="component" value="Unassembled WGS sequence"/>
</dbReference>
<dbReference type="Proteomes" id="UP000052979">
    <property type="component" value="Unassembled WGS sequence"/>
</dbReference>
<evidence type="ECO:0000256" key="2">
    <source>
        <dbReference type="SAM" id="Phobius"/>
    </source>
</evidence>
<dbReference type="KEGG" id="rtx:TI83_05075"/>
<name>A0A0C5BE04_9MICO</name>
<sequence length="189" mass="21744">MAKYPSALDTADNADATPQGKGRPTPTRREQERARKRPLVVSDRKQAAREARQKAGIAREQARVGIAAGDQRYLPLRDRGPQRKFVRDWVDARFSVGEFLIPVMIIALLLSSFPQRNLQYLTQLILLTFFLVAVIDCIFLGKRMRRKLAERFGSDKVEKGIAWYGTTRAMQLRVMRLPKPQVKRRHFPN</sequence>
<dbReference type="OrthoDB" id="5194448at2"/>
<gene>
    <name evidence="4" type="ORF">C5C51_04845</name>
    <name evidence="3" type="ORF">VT73_09365</name>
</gene>
<keyword evidence="2" id="KW-0472">Membrane</keyword>
<evidence type="ECO:0000256" key="1">
    <source>
        <dbReference type="SAM" id="MobiDB-lite"/>
    </source>
</evidence>
<dbReference type="GeneID" id="93667344"/>
<dbReference type="RefSeq" id="WP_027691950.1">
    <property type="nucleotide sequence ID" value="NZ_CP010848.1"/>
</dbReference>
<dbReference type="KEGG" id="rtc:APU90_01400"/>
<evidence type="ECO:0000313" key="4">
    <source>
        <dbReference type="EMBL" id="PPI15136.1"/>
    </source>
</evidence>